<feature type="region of interest" description="Disordered" evidence="4">
    <location>
        <begin position="54"/>
        <end position="75"/>
    </location>
</feature>
<gene>
    <name evidence="5" type="ORF">MNEG_13831</name>
</gene>
<comment type="similarity">
    <text evidence="1">Belongs to the PPR family. P subfamily.</text>
</comment>
<keyword evidence="2" id="KW-0677">Repeat</keyword>
<evidence type="ECO:0000313" key="5">
    <source>
        <dbReference type="EMBL" id="KIY94130.1"/>
    </source>
</evidence>
<evidence type="ECO:0008006" key="7">
    <source>
        <dbReference type="Google" id="ProtNLM"/>
    </source>
</evidence>
<dbReference type="InterPro" id="IPR002885">
    <property type="entry name" value="PPR_rpt"/>
</dbReference>
<proteinExistence type="inferred from homology"/>
<evidence type="ECO:0000256" key="3">
    <source>
        <dbReference type="PROSITE-ProRule" id="PRU00708"/>
    </source>
</evidence>
<dbReference type="KEGG" id="mng:MNEG_13831"/>
<dbReference type="PROSITE" id="PS51375">
    <property type="entry name" value="PPR"/>
    <property type="match status" value="3"/>
</dbReference>
<dbReference type="PANTHER" id="PTHR47447">
    <property type="entry name" value="OS03G0856100 PROTEIN"/>
    <property type="match status" value="1"/>
</dbReference>
<dbReference type="OrthoDB" id="42736at2759"/>
<reference evidence="5 6" key="1">
    <citation type="journal article" date="2013" name="BMC Genomics">
        <title>Reconstruction of the lipid metabolism for the microalga Monoraphidium neglectum from its genome sequence reveals characteristics suitable for biofuel production.</title>
        <authorList>
            <person name="Bogen C."/>
            <person name="Al-Dilaimi A."/>
            <person name="Albersmeier A."/>
            <person name="Wichmann J."/>
            <person name="Grundmann M."/>
            <person name="Rupp O."/>
            <person name="Lauersen K.J."/>
            <person name="Blifernez-Klassen O."/>
            <person name="Kalinowski J."/>
            <person name="Goesmann A."/>
            <person name="Mussgnug J.H."/>
            <person name="Kruse O."/>
        </authorList>
    </citation>
    <scope>NUCLEOTIDE SEQUENCE [LARGE SCALE GENOMIC DNA]</scope>
    <source>
        <strain evidence="5 6">SAG 48.87</strain>
    </source>
</reference>
<evidence type="ECO:0000256" key="1">
    <source>
        <dbReference type="ARBA" id="ARBA00007626"/>
    </source>
</evidence>
<dbReference type="GeneID" id="25731333"/>
<feature type="repeat" description="PPR" evidence="3">
    <location>
        <begin position="288"/>
        <end position="318"/>
    </location>
</feature>
<sequence>MLSNSLACGSFGAVGALAASTSWVPSSDFSSHGGLCVGSHLDLNSLNSSVHGNGSVHANNGSSVHGNGSVHGNNGSIHGSGAAAAALAAGARTMGAFGGAGSGALVADALRRDAADPGRQPTSVEDIIGFIASVPSGQPIMHVVGPSLQQLDSSALAALLKELGRQGLATRAVEVFDHLRGEGGLDTTHLLDIYTYTTAISVCSSSQQLERALELAAEMRSRGISCNVHTYSALMNVCIKSNEVQLAQEVYKQAPRLREPPRGAKPQGGRGALLQAFEAMLDEGCTPNLVTFNTLIDLYVKTGQWQEAIGVLDTLEEHVSAI</sequence>
<feature type="repeat" description="PPR" evidence="3">
    <location>
        <begin position="192"/>
        <end position="226"/>
    </location>
</feature>
<name>A0A0D2MGD9_9CHLO</name>
<dbReference type="AlphaFoldDB" id="A0A0D2MGD9"/>
<evidence type="ECO:0000256" key="4">
    <source>
        <dbReference type="SAM" id="MobiDB-lite"/>
    </source>
</evidence>
<dbReference type="InterPro" id="IPR011990">
    <property type="entry name" value="TPR-like_helical_dom_sf"/>
</dbReference>
<evidence type="ECO:0000313" key="6">
    <source>
        <dbReference type="Proteomes" id="UP000054498"/>
    </source>
</evidence>
<feature type="repeat" description="PPR" evidence="3">
    <location>
        <begin position="227"/>
        <end position="261"/>
    </location>
</feature>
<dbReference type="NCBIfam" id="TIGR00756">
    <property type="entry name" value="PPR"/>
    <property type="match status" value="2"/>
</dbReference>
<evidence type="ECO:0000256" key="2">
    <source>
        <dbReference type="ARBA" id="ARBA00022737"/>
    </source>
</evidence>
<dbReference type="STRING" id="145388.A0A0D2MGD9"/>
<feature type="compositionally biased region" description="Low complexity" evidence="4">
    <location>
        <begin position="57"/>
        <end position="75"/>
    </location>
</feature>
<protein>
    <recommendedName>
        <fullName evidence="7">Pentatricopeptide repeat-containing protein</fullName>
    </recommendedName>
</protein>
<dbReference type="Pfam" id="PF12854">
    <property type="entry name" value="PPR_1"/>
    <property type="match status" value="1"/>
</dbReference>
<dbReference type="RefSeq" id="XP_013893150.1">
    <property type="nucleotide sequence ID" value="XM_014037696.1"/>
</dbReference>
<keyword evidence="6" id="KW-1185">Reference proteome</keyword>
<dbReference type="EMBL" id="KK104294">
    <property type="protein sequence ID" value="KIY94130.1"/>
    <property type="molecule type" value="Genomic_DNA"/>
</dbReference>
<dbReference type="Pfam" id="PF13041">
    <property type="entry name" value="PPR_2"/>
    <property type="match status" value="1"/>
</dbReference>
<organism evidence="5 6">
    <name type="scientific">Monoraphidium neglectum</name>
    <dbReference type="NCBI Taxonomy" id="145388"/>
    <lineage>
        <taxon>Eukaryota</taxon>
        <taxon>Viridiplantae</taxon>
        <taxon>Chlorophyta</taxon>
        <taxon>core chlorophytes</taxon>
        <taxon>Chlorophyceae</taxon>
        <taxon>CS clade</taxon>
        <taxon>Sphaeropleales</taxon>
        <taxon>Selenastraceae</taxon>
        <taxon>Monoraphidium</taxon>
    </lineage>
</organism>
<dbReference type="PANTHER" id="PTHR47447:SF17">
    <property type="entry name" value="OS12G0638900 PROTEIN"/>
    <property type="match status" value="1"/>
</dbReference>
<dbReference type="Proteomes" id="UP000054498">
    <property type="component" value="Unassembled WGS sequence"/>
</dbReference>
<dbReference type="Gene3D" id="1.25.40.10">
    <property type="entry name" value="Tetratricopeptide repeat domain"/>
    <property type="match status" value="2"/>
</dbReference>
<accession>A0A0D2MGD9</accession>